<dbReference type="PANTHER" id="PTHR43162">
    <property type="match status" value="1"/>
</dbReference>
<dbReference type="SUPFAM" id="SSF51735">
    <property type="entry name" value="NAD(P)-binding Rossmann-fold domains"/>
    <property type="match status" value="1"/>
</dbReference>
<reference evidence="3" key="1">
    <citation type="submission" date="2016-10" db="EMBL/GenBank/DDBJ databases">
        <authorList>
            <person name="Varghese N."/>
            <person name="Submissions S."/>
        </authorList>
    </citation>
    <scope>NUCLEOTIDE SEQUENCE [LARGE SCALE GENOMIC DNA]</scope>
    <source>
        <strain evidence="3">LP51</strain>
    </source>
</reference>
<dbReference type="AlphaFoldDB" id="A0A1I2Y035"/>
<evidence type="ECO:0000313" key="3">
    <source>
        <dbReference type="Proteomes" id="UP000198724"/>
    </source>
</evidence>
<dbReference type="Pfam" id="PF13460">
    <property type="entry name" value="NAD_binding_10"/>
    <property type="match status" value="1"/>
</dbReference>
<dbReference type="InterPro" id="IPR036291">
    <property type="entry name" value="NAD(P)-bd_dom_sf"/>
</dbReference>
<dbReference type="InterPro" id="IPR051604">
    <property type="entry name" value="Ergot_Alk_Oxidoreductase"/>
</dbReference>
<evidence type="ECO:0000313" key="2">
    <source>
        <dbReference type="EMBL" id="SFH19084.1"/>
    </source>
</evidence>
<organism evidence="2 3">
    <name type="scientific">Pontibacter chinhatensis</name>
    <dbReference type="NCBI Taxonomy" id="1436961"/>
    <lineage>
        <taxon>Bacteria</taxon>
        <taxon>Pseudomonadati</taxon>
        <taxon>Bacteroidota</taxon>
        <taxon>Cytophagia</taxon>
        <taxon>Cytophagales</taxon>
        <taxon>Hymenobacteraceae</taxon>
        <taxon>Pontibacter</taxon>
    </lineage>
</organism>
<dbReference type="Gene3D" id="3.40.50.720">
    <property type="entry name" value="NAD(P)-binding Rossmann-like Domain"/>
    <property type="match status" value="1"/>
</dbReference>
<proteinExistence type="predicted"/>
<feature type="domain" description="NAD(P)-binding" evidence="1">
    <location>
        <begin position="11"/>
        <end position="112"/>
    </location>
</feature>
<accession>A0A1I2Y035</accession>
<dbReference type="RefSeq" id="WP_092104366.1">
    <property type="nucleotide sequence ID" value="NZ_FOOT01000007.1"/>
</dbReference>
<dbReference type="InterPro" id="IPR016040">
    <property type="entry name" value="NAD(P)-bd_dom"/>
</dbReference>
<sequence length="261" mass="29165">MEKEHYTLVLGAGGNIGGKVARALLQQKAKVGVVGRSRNRLADFEGEAELLEGDFNDDSFLRHAFQKANSLFLTVPDEAFADVSATARRLARLLAGTPVTHIVNISNSIVRKAGQSTRLVALEQELNAHLPQHLLHLRCGNFFENLNWGLHTPYAPDLKLPYISSYEVAYEAASHLLQQGFSGRQVKALLGERDYSMKELAAAAGVTYQQLPYTSGNIHFYQPFNEGNFEVEPRTEKYRTGRDARFTLAYFLEHDLQLSQV</sequence>
<dbReference type="STRING" id="1436961.SAMN05421739_10714"/>
<dbReference type="PANTHER" id="PTHR43162:SF1">
    <property type="entry name" value="PRESTALK A DIFFERENTIATION PROTEIN A"/>
    <property type="match status" value="1"/>
</dbReference>
<evidence type="ECO:0000259" key="1">
    <source>
        <dbReference type="Pfam" id="PF13460"/>
    </source>
</evidence>
<dbReference type="EMBL" id="FOOT01000007">
    <property type="protein sequence ID" value="SFH19084.1"/>
    <property type="molecule type" value="Genomic_DNA"/>
</dbReference>
<protein>
    <submittedName>
        <fullName evidence="2">Uncharacterized conserved protein YbjT, contains NAD(P)-binding and DUF2867 domains</fullName>
    </submittedName>
</protein>
<name>A0A1I2Y035_9BACT</name>
<keyword evidence="3" id="KW-1185">Reference proteome</keyword>
<dbReference type="Proteomes" id="UP000198724">
    <property type="component" value="Unassembled WGS sequence"/>
</dbReference>
<dbReference type="OrthoDB" id="2149806at2"/>
<gene>
    <name evidence="2" type="ORF">SAMN05421739_10714</name>
</gene>
<dbReference type="Gene3D" id="3.90.25.10">
    <property type="entry name" value="UDP-galactose 4-epimerase, domain 1"/>
    <property type="match status" value="1"/>
</dbReference>